<feature type="domain" description="Phytase-like" evidence="2">
    <location>
        <begin position="55"/>
        <end position="202"/>
    </location>
</feature>
<evidence type="ECO:0000259" key="2">
    <source>
        <dbReference type="Pfam" id="PF13449"/>
    </source>
</evidence>
<dbReference type="EMBL" id="MPRK01000053">
    <property type="protein sequence ID" value="OOZ41777.1"/>
    <property type="molecule type" value="Genomic_DNA"/>
</dbReference>
<dbReference type="AlphaFoldDB" id="A0A1T2L9J8"/>
<organism evidence="3 4">
    <name type="scientific">Solemya elarraichensis gill symbiont</name>
    <dbReference type="NCBI Taxonomy" id="1918949"/>
    <lineage>
        <taxon>Bacteria</taxon>
        <taxon>Pseudomonadati</taxon>
        <taxon>Pseudomonadota</taxon>
        <taxon>Gammaproteobacteria</taxon>
        <taxon>sulfur-oxidizing symbionts</taxon>
    </lineage>
</organism>
<sequence>MAHLFLCLLLLASVTPLYADVISRPVVSYTGENSADGIRVLAAFEQDDEADDGSPISGLSALAWDNDNRLLYAVSDRGWLHHLQLRFDSRSQLAEIERLASYQLRDLKGKPLEGKWRDAESAFVLHGDNGIRDDTLIVIGFERSPRIVRYRSDGFQRDRYSLPKQLSKKKKFHKPNDMFEAVAMHEKLGVVLIPQKPLKGREINALYSIKGAG</sequence>
<comment type="caution">
    <text evidence="3">The sequence shown here is derived from an EMBL/GenBank/DDBJ whole genome shotgun (WGS) entry which is preliminary data.</text>
</comment>
<evidence type="ECO:0000313" key="4">
    <source>
        <dbReference type="Proteomes" id="UP000190198"/>
    </source>
</evidence>
<evidence type="ECO:0000313" key="3">
    <source>
        <dbReference type="EMBL" id="OOZ41777.1"/>
    </source>
</evidence>
<evidence type="ECO:0000256" key="1">
    <source>
        <dbReference type="SAM" id="SignalP"/>
    </source>
</evidence>
<keyword evidence="4" id="KW-1185">Reference proteome</keyword>
<name>A0A1T2L9J8_9GAMM</name>
<dbReference type="Proteomes" id="UP000190198">
    <property type="component" value="Unassembled WGS sequence"/>
</dbReference>
<feature type="signal peptide" evidence="1">
    <location>
        <begin position="1"/>
        <end position="19"/>
    </location>
</feature>
<gene>
    <name evidence="3" type="ORF">BOW52_04175</name>
</gene>
<feature type="chain" id="PRO_5013046439" description="Phytase-like domain-containing protein" evidence="1">
    <location>
        <begin position="20"/>
        <end position="213"/>
    </location>
</feature>
<dbReference type="Pfam" id="PF13449">
    <property type="entry name" value="Phytase-like"/>
    <property type="match status" value="1"/>
</dbReference>
<accession>A0A1T2L9J8</accession>
<protein>
    <recommendedName>
        <fullName evidence="2">Phytase-like domain-containing protein</fullName>
    </recommendedName>
</protein>
<keyword evidence="1" id="KW-0732">Signal</keyword>
<dbReference type="InterPro" id="IPR027372">
    <property type="entry name" value="Phytase-like_dom"/>
</dbReference>
<proteinExistence type="predicted"/>
<reference evidence="3 4" key="1">
    <citation type="submission" date="2016-11" db="EMBL/GenBank/DDBJ databases">
        <title>Mixed transmission modes and dynamic genome evolution in an obligate animal-bacterial symbiosis.</title>
        <authorList>
            <person name="Russell S.L."/>
            <person name="Corbett-Detig R.B."/>
            <person name="Cavanaugh C.M."/>
        </authorList>
    </citation>
    <scope>NUCLEOTIDE SEQUENCE [LARGE SCALE GENOMIC DNA]</scope>
    <source>
        <strain evidence="3">Sp-SM6</strain>
    </source>
</reference>